<feature type="domain" description="MHYT" evidence="3">
    <location>
        <begin position="9"/>
        <end position="200"/>
    </location>
</feature>
<keyword evidence="1" id="KW-0812">Transmembrane</keyword>
<feature type="region of interest" description="Disordered" evidence="2">
    <location>
        <begin position="245"/>
        <end position="281"/>
    </location>
</feature>
<proteinExistence type="predicted"/>
<dbReference type="PROSITE" id="PS50924">
    <property type="entry name" value="MHYT"/>
    <property type="match status" value="1"/>
</dbReference>
<feature type="transmembrane region" description="Helical" evidence="1">
    <location>
        <begin position="147"/>
        <end position="166"/>
    </location>
</feature>
<feature type="compositionally biased region" description="Pro residues" evidence="2">
    <location>
        <begin position="249"/>
        <end position="258"/>
    </location>
</feature>
<dbReference type="Pfam" id="PF03707">
    <property type="entry name" value="MHYT"/>
    <property type="match status" value="3"/>
</dbReference>
<evidence type="ECO:0000313" key="4">
    <source>
        <dbReference type="EMBL" id="GAA1750977.1"/>
    </source>
</evidence>
<comment type="caution">
    <text evidence="4">The sequence shown here is derived from an EMBL/GenBank/DDBJ whole genome shotgun (WGS) entry which is preliminary data.</text>
</comment>
<sequence length="281" mass="29674">MVHLNQFSYGWLNPGLAYALSVLGSLLGLICTARARRALTNGERARWLLLAAWAIGGTGIWVMHFMAMLGFTVPGMPVRYDVPMTLASWITAVVVVALGLFIVGFGKPSVPKVLSAGILTGVGVAAMHYTGMGAMRMAGVVVYDRTLVIASVVIAVVAATVALFFTITLRNGLAIAAAAAIMGVAVCGMHYTGMFAMSVYRQAPTEPIKGLTPVSFIAPIVVFVLLVSISLFYALLNRPLDDMEHTDPGGPPAPPLVPATPDAFTPSSARAPRTPYVRSTR</sequence>
<evidence type="ECO:0000259" key="3">
    <source>
        <dbReference type="PROSITE" id="PS50924"/>
    </source>
</evidence>
<feature type="transmembrane region" description="Helical" evidence="1">
    <location>
        <begin position="113"/>
        <end position="135"/>
    </location>
</feature>
<keyword evidence="1" id="KW-0472">Membrane</keyword>
<reference evidence="4 5" key="1">
    <citation type="journal article" date="2019" name="Int. J. Syst. Evol. Microbiol.">
        <title>The Global Catalogue of Microorganisms (GCM) 10K type strain sequencing project: providing services to taxonomists for standard genome sequencing and annotation.</title>
        <authorList>
            <consortium name="The Broad Institute Genomics Platform"/>
            <consortium name="The Broad Institute Genome Sequencing Center for Infectious Disease"/>
            <person name="Wu L."/>
            <person name="Ma J."/>
        </authorList>
    </citation>
    <scope>NUCLEOTIDE SEQUENCE [LARGE SCALE GENOMIC DNA]</scope>
    <source>
        <strain evidence="4 5">JCM 13249</strain>
    </source>
</reference>
<feature type="transmembrane region" description="Helical" evidence="1">
    <location>
        <begin position="173"/>
        <end position="196"/>
    </location>
</feature>
<evidence type="ECO:0000256" key="1">
    <source>
        <dbReference type="PROSITE-ProRule" id="PRU00244"/>
    </source>
</evidence>
<dbReference type="PANTHER" id="PTHR35152:SF1">
    <property type="entry name" value="DOMAIN SIGNALLING PROTEIN, PUTATIVE (AFU_ORTHOLOGUE AFUA_5G11310)-RELATED"/>
    <property type="match status" value="1"/>
</dbReference>
<name>A0ABN2K968_9ACTN</name>
<accession>A0ABN2K968</accession>
<feature type="transmembrane region" description="Helical" evidence="1">
    <location>
        <begin position="86"/>
        <end position="106"/>
    </location>
</feature>
<feature type="transmembrane region" description="Helical" evidence="1">
    <location>
        <begin position="47"/>
        <end position="66"/>
    </location>
</feature>
<protein>
    <submittedName>
        <fullName evidence="4">MHYT domain-containing protein</fullName>
    </submittedName>
</protein>
<organism evidence="4 5">
    <name type="scientific">Luedemannella helvata</name>
    <dbReference type="NCBI Taxonomy" id="349315"/>
    <lineage>
        <taxon>Bacteria</taxon>
        <taxon>Bacillati</taxon>
        <taxon>Actinomycetota</taxon>
        <taxon>Actinomycetes</taxon>
        <taxon>Micromonosporales</taxon>
        <taxon>Micromonosporaceae</taxon>
        <taxon>Luedemannella</taxon>
    </lineage>
</organism>
<feature type="transmembrane region" description="Helical" evidence="1">
    <location>
        <begin position="216"/>
        <end position="236"/>
    </location>
</feature>
<dbReference type="Proteomes" id="UP001500655">
    <property type="component" value="Unassembled WGS sequence"/>
</dbReference>
<dbReference type="InterPro" id="IPR005330">
    <property type="entry name" value="MHYT_dom"/>
</dbReference>
<keyword evidence="1" id="KW-1133">Transmembrane helix</keyword>
<dbReference type="EMBL" id="BAAALS010000009">
    <property type="protein sequence ID" value="GAA1750977.1"/>
    <property type="molecule type" value="Genomic_DNA"/>
</dbReference>
<gene>
    <name evidence="4" type="ORF">GCM10009681_22570</name>
</gene>
<evidence type="ECO:0000256" key="2">
    <source>
        <dbReference type="SAM" id="MobiDB-lite"/>
    </source>
</evidence>
<dbReference type="RefSeq" id="WP_344079773.1">
    <property type="nucleotide sequence ID" value="NZ_BAAALS010000009.1"/>
</dbReference>
<evidence type="ECO:0000313" key="5">
    <source>
        <dbReference type="Proteomes" id="UP001500655"/>
    </source>
</evidence>
<dbReference type="PANTHER" id="PTHR35152">
    <property type="entry name" value="DOMAIN SIGNALLING PROTEIN, PUTATIVE (AFU_ORTHOLOGUE AFUA_5G11310)-RELATED"/>
    <property type="match status" value="1"/>
</dbReference>
<keyword evidence="5" id="KW-1185">Reference proteome</keyword>
<feature type="transmembrane region" description="Helical" evidence="1">
    <location>
        <begin position="15"/>
        <end position="35"/>
    </location>
</feature>